<dbReference type="OrthoDB" id="9813435at2"/>
<evidence type="ECO:0000256" key="1">
    <source>
        <dbReference type="SAM" id="MobiDB-lite"/>
    </source>
</evidence>
<dbReference type="Proteomes" id="UP000291144">
    <property type="component" value="Unassembled WGS sequence"/>
</dbReference>
<proteinExistence type="predicted"/>
<feature type="compositionally biased region" description="Basic and acidic residues" evidence="1">
    <location>
        <begin position="232"/>
        <end position="260"/>
    </location>
</feature>
<feature type="region of interest" description="Disordered" evidence="1">
    <location>
        <begin position="36"/>
        <end position="98"/>
    </location>
</feature>
<evidence type="ECO:0000313" key="2">
    <source>
        <dbReference type="EMBL" id="TCC56570.1"/>
    </source>
</evidence>
<dbReference type="AlphaFoldDB" id="A0A4R0KAH7"/>
<protein>
    <submittedName>
        <fullName evidence="2">Uncharacterized protein</fullName>
    </submittedName>
</protein>
<reference evidence="2 3" key="1">
    <citation type="submission" date="2019-02" db="EMBL/GenBank/DDBJ databases">
        <title>Kribbella capetownensis sp. nov. and Kribbella speibonae sp. nov., isolated from soil.</title>
        <authorList>
            <person name="Curtis S.M."/>
            <person name="Norton I."/>
            <person name="Everest G.J."/>
            <person name="Meyers P.R."/>
        </authorList>
    </citation>
    <scope>NUCLEOTIDE SEQUENCE [LARGE SCALE GENOMIC DNA]</scope>
    <source>
        <strain evidence="2 3">NRRL B-24813</strain>
    </source>
</reference>
<dbReference type="EMBL" id="SJKB01000012">
    <property type="protein sequence ID" value="TCC56570.1"/>
    <property type="molecule type" value="Genomic_DNA"/>
</dbReference>
<evidence type="ECO:0000313" key="3">
    <source>
        <dbReference type="Proteomes" id="UP000291144"/>
    </source>
</evidence>
<feature type="compositionally biased region" description="Basic residues" evidence="1">
    <location>
        <begin position="261"/>
        <end position="271"/>
    </location>
</feature>
<name>A0A4R0KAH7_9ACTN</name>
<gene>
    <name evidence="2" type="ORF">E0H73_33410</name>
</gene>
<accession>A0A4R0KAH7</accession>
<feature type="region of interest" description="Disordered" evidence="1">
    <location>
        <begin position="187"/>
        <end position="271"/>
    </location>
</feature>
<comment type="caution">
    <text evidence="2">The sequence shown here is derived from an EMBL/GenBank/DDBJ whole genome shotgun (WGS) entry which is preliminary data.</text>
</comment>
<feature type="compositionally biased region" description="Low complexity" evidence="1">
    <location>
        <begin position="213"/>
        <end position="224"/>
    </location>
</feature>
<organism evidence="2 3">
    <name type="scientific">Kribbella pittospori</name>
    <dbReference type="NCBI Taxonomy" id="722689"/>
    <lineage>
        <taxon>Bacteria</taxon>
        <taxon>Bacillati</taxon>
        <taxon>Actinomycetota</taxon>
        <taxon>Actinomycetes</taxon>
        <taxon>Propionibacteriales</taxon>
        <taxon>Kribbellaceae</taxon>
        <taxon>Kribbella</taxon>
    </lineage>
</organism>
<feature type="compositionally biased region" description="Polar residues" evidence="1">
    <location>
        <begin position="42"/>
        <end position="53"/>
    </location>
</feature>
<sequence length="271" mass="29164">MKFTSQMTRRKALGLVTASLIISAGLITPTISLGAPAGGTRSIPSGGTTSIQTRPFGVDGLQQPELRPGGREEEEGDGEAGEFTRPRPGFKNGKFPKKPLDAPVVASSAVAGSNADVLASVNGLTHRDQRLANGGNQFSLEPPDQALCVGNGFVVEAVNSVLRVRSSANAAALSGVQDLNTFFGYPPAINPHDRRDRAAGHRPGVPVRPGPPALHGGPHHLGQPAERRLHRQEHDRPRRLEHRQPARDLDHLPRAGAERRDRRHARPWLHR</sequence>
<keyword evidence="3" id="KW-1185">Reference proteome</keyword>